<evidence type="ECO:0000256" key="6">
    <source>
        <dbReference type="ARBA" id="ARBA00023295"/>
    </source>
</evidence>
<dbReference type="Gene3D" id="1.10.530.10">
    <property type="match status" value="1"/>
</dbReference>
<organism evidence="9 10">
    <name type="scientific">Cloeon dipterum</name>
    <dbReference type="NCBI Taxonomy" id="197152"/>
    <lineage>
        <taxon>Eukaryota</taxon>
        <taxon>Metazoa</taxon>
        <taxon>Ecdysozoa</taxon>
        <taxon>Arthropoda</taxon>
        <taxon>Hexapoda</taxon>
        <taxon>Insecta</taxon>
        <taxon>Pterygota</taxon>
        <taxon>Palaeoptera</taxon>
        <taxon>Ephemeroptera</taxon>
        <taxon>Pisciforma</taxon>
        <taxon>Baetidae</taxon>
        <taxon>Cloeon</taxon>
    </lineage>
</organism>
<dbReference type="PROSITE" id="PS51909">
    <property type="entry name" value="LYSOZYME_I"/>
    <property type="match status" value="1"/>
</dbReference>
<dbReference type="GO" id="GO:0003796">
    <property type="term" value="F:lysozyme activity"/>
    <property type="evidence" value="ECO:0007669"/>
    <property type="project" value="UniProtKB-EC"/>
</dbReference>
<keyword evidence="10" id="KW-1185">Reference proteome</keyword>
<comment type="catalytic activity">
    <reaction evidence="1">
        <text>Hydrolysis of (1-&gt;4)-beta-linkages between N-acetylmuramic acid and N-acetyl-D-glucosamine residues in a peptidoglycan and between N-acetyl-D-glucosamine residues in chitodextrins.</text>
        <dbReference type="EC" id="3.2.1.17"/>
    </reaction>
</comment>
<dbReference type="GO" id="GO:0031640">
    <property type="term" value="P:killing of cells of another organism"/>
    <property type="evidence" value="ECO:0007669"/>
    <property type="project" value="UniProtKB-KW"/>
</dbReference>
<feature type="disulfide bond" evidence="7">
    <location>
        <begin position="45"/>
        <end position="50"/>
    </location>
</feature>
<feature type="disulfide bond" evidence="7">
    <location>
        <begin position="82"/>
        <end position="88"/>
    </location>
</feature>
<dbReference type="EMBL" id="CADEPI010000015">
    <property type="protein sequence ID" value="CAB3364295.1"/>
    <property type="molecule type" value="Genomic_DNA"/>
</dbReference>
<evidence type="ECO:0000313" key="10">
    <source>
        <dbReference type="Proteomes" id="UP000494165"/>
    </source>
</evidence>
<evidence type="ECO:0000256" key="1">
    <source>
        <dbReference type="ARBA" id="ARBA00000632"/>
    </source>
</evidence>
<keyword evidence="3" id="KW-0929">Antimicrobial</keyword>
<comment type="caution">
    <text evidence="9">The sequence shown here is derived from an EMBL/GenBank/DDBJ whole genome shotgun (WGS) entry which is preliminary data.</text>
</comment>
<accession>A0A8S1C8K1</accession>
<dbReference type="EC" id="3.2.1.17" evidence="2"/>
<dbReference type="OrthoDB" id="6337871at2759"/>
<dbReference type="InterPro" id="IPR018247">
    <property type="entry name" value="EF_Hand_1_Ca_BS"/>
</dbReference>
<feature type="chain" id="PRO_5035887982" description="lysozyme" evidence="8">
    <location>
        <begin position="19"/>
        <end position="149"/>
    </location>
</feature>
<dbReference type="GO" id="GO:0042742">
    <property type="term" value="P:defense response to bacterium"/>
    <property type="evidence" value="ECO:0007669"/>
    <property type="project" value="UniProtKB-KW"/>
</dbReference>
<evidence type="ECO:0000256" key="2">
    <source>
        <dbReference type="ARBA" id="ARBA00012732"/>
    </source>
</evidence>
<feature type="disulfide bond" evidence="7">
    <location>
        <begin position="28"/>
        <end position="112"/>
    </location>
</feature>
<evidence type="ECO:0000313" key="9">
    <source>
        <dbReference type="EMBL" id="CAB3364295.1"/>
    </source>
</evidence>
<dbReference type="Proteomes" id="UP000494165">
    <property type="component" value="Unassembled WGS sequence"/>
</dbReference>
<dbReference type="InterPro" id="IPR008597">
    <property type="entry name" value="Invert_lysozyme"/>
</dbReference>
<name>A0A8S1C8K1_9INSE</name>
<sequence>MVPALLLALALFAPLAAAQQTGPLSVECLGCICEAVSNCNRTLTCSGDVCGLFRITWAYWSDAGKPVLQGDNPGADGAYARCTVDPYCAALTVQQYMTKYSQDCNQDGQVDCTDFARIHRLGGYGCGAPLDPVYEQKFVTCINHVQTLG</sequence>
<evidence type="ECO:0000256" key="3">
    <source>
        <dbReference type="ARBA" id="ARBA00022529"/>
    </source>
</evidence>
<evidence type="ECO:0000256" key="7">
    <source>
        <dbReference type="PIRSR" id="PIRSR608597-3"/>
    </source>
</evidence>
<feature type="disulfide bond" evidence="7">
    <location>
        <begin position="33"/>
        <end position="39"/>
    </location>
</feature>
<dbReference type="PROSITE" id="PS00018">
    <property type="entry name" value="EF_HAND_1"/>
    <property type="match status" value="1"/>
</dbReference>
<feature type="signal peptide" evidence="8">
    <location>
        <begin position="1"/>
        <end position="18"/>
    </location>
</feature>
<dbReference type="PANTHER" id="PTHR11195:SF22">
    <property type="entry name" value="LYSOZYME"/>
    <property type="match status" value="1"/>
</dbReference>
<dbReference type="CDD" id="cd16890">
    <property type="entry name" value="lyz_i"/>
    <property type="match status" value="1"/>
</dbReference>
<evidence type="ECO:0000256" key="5">
    <source>
        <dbReference type="ARBA" id="ARBA00022801"/>
    </source>
</evidence>
<reference evidence="9 10" key="1">
    <citation type="submission" date="2020-04" db="EMBL/GenBank/DDBJ databases">
        <authorList>
            <person name="Alioto T."/>
            <person name="Alioto T."/>
            <person name="Gomez Garrido J."/>
        </authorList>
    </citation>
    <scope>NUCLEOTIDE SEQUENCE [LARGE SCALE GENOMIC DNA]</scope>
</reference>
<proteinExistence type="predicted"/>
<keyword evidence="8" id="KW-0732">Signal</keyword>
<gene>
    <name evidence="9" type="ORF">CLODIP_2_CD14443</name>
</gene>
<keyword evidence="4" id="KW-0081">Bacteriolytic enzyme</keyword>
<dbReference type="AlphaFoldDB" id="A0A8S1C8K1"/>
<evidence type="ECO:0000256" key="8">
    <source>
        <dbReference type="SAM" id="SignalP"/>
    </source>
</evidence>
<keyword evidence="7" id="KW-1015">Disulfide bond</keyword>
<protein>
    <recommendedName>
        <fullName evidence="2">lysozyme</fullName>
        <ecNumber evidence="2">3.2.1.17</ecNumber>
    </recommendedName>
</protein>
<keyword evidence="6" id="KW-0326">Glycosidase</keyword>
<dbReference type="FunFam" id="1.10.530.10:FF:000019">
    <property type="entry name" value="lysozyme"/>
    <property type="match status" value="1"/>
</dbReference>
<evidence type="ECO:0000256" key="4">
    <source>
        <dbReference type="ARBA" id="ARBA00022638"/>
    </source>
</evidence>
<dbReference type="Pfam" id="PF05497">
    <property type="entry name" value="Destabilase"/>
    <property type="match status" value="1"/>
</dbReference>
<keyword evidence="5" id="KW-0378">Hydrolase</keyword>
<dbReference type="PANTHER" id="PTHR11195">
    <property type="entry name" value="DESTABILASE-RELATED"/>
    <property type="match status" value="1"/>
</dbReference>